<keyword evidence="1" id="KW-0472">Membrane</keyword>
<evidence type="ECO:0000313" key="3">
    <source>
        <dbReference type="Proteomes" id="UP000217265"/>
    </source>
</evidence>
<reference evidence="2 3" key="1">
    <citation type="submission" date="2017-09" db="EMBL/GenBank/DDBJ databases">
        <title>Complete genome sequence of Verrucomicrobial strain HZ-65, isolated from freshwater.</title>
        <authorList>
            <person name="Choi A."/>
        </authorList>
    </citation>
    <scope>NUCLEOTIDE SEQUENCE [LARGE SCALE GENOMIC DNA]</scope>
    <source>
        <strain evidence="2 3">HZ-65</strain>
    </source>
</reference>
<dbReference type="OrthoDB" id="189783at2"/>
<feature type="transmembrane region" description="Helical" evidence="1">
    <location>
        <begin position="166"/>
        <end position="188"/>
    </location>
</feature>
<dbReference type="EMBL" id="CP023344">
    <property type="protein sequence ID" value="ATC63256.1"/>
    <property type="molecule type" value="Genomic_DNA"/>
</dbReference>
<keyword evidence="1" id="KW-0812">Transmembrane</keyword>
<evidence type="ECO:0000256" key="1">
    <source>
        <dbReference type="SAM" id="Phobius"/>
    </source>
</evidence>
<keyword evidence="3" id="KW-1185">Reference proteome</keyword>
<dbReference type="Proteomes" id="UP000217265">
    <property type="component" value="Chromosome"/>
</dbReference>
<dbReference type="RefSeq" id="WP_096054888.1">
    <property type="nucleotide sequence ID" value="NZ_CP023344.1"/>
</dbReference>
<organism evidence="2 3">
    <name type="scientific">Nibricoccus aquaticus</name>
    <dbReference type="NCBI Taxonomy" id="2576891"/>
    <lineage>
        <taxon>Bacteria</taxon>
        <taxon>Pseudomonadati</taxon>
        <taxon>Verrucomicrobiota</taxon>
        <taxon>Opitutia</taxon>
        <taxon>Opitutales</taxon>
        <taxon>Opitutaceae</taxon>
        <taxon>Nibricoccus</taxon>
    </lineage>
</organism>
<sequence length="190" mass="20727">MTRGPALPCPSCKRSYEALDWIDANSCRCLKCRVDFEFFPFPALVATKETVKPQAVVVAEDSTCFFHADNQAEKVCDGCGRFLCAVCAVPFTGKTLCPNCIANSKKDDARLVASRYLPGGAALALALLPMLVWFFTLVTAPIALYLAITGWRKPRSLVRPGRWKLVVAGVVALLQIGGWVFLGVTLLLEK</sequence>
<accession>A0A290QAJ4</accession>
<feature type="transmembrane region" description="Helical" evidence="1">
    <location>
        <begin position="120"/>
        <end position="146"/>
    </location>
</feature>
<dbReference type="KEGG" id="vbh:CMV30_04410"/>
<keyword evidence="1" id="KW-1133">Transmembrane helix</keyword>
<proteinExistence type="predicted"/>
<protein>
    <recommendedName>
        <fullName evidence="4">B box-type domain-containing protein</fullName>
    </recommendedName>
</protein>
<evidence type="ECO:0000313" key="2">
    <source>
        <dbReference type="EMBL" id="ATC63256.1"/>
    </source>
</evidence>
<gene>
    <name evidence="2" type="ORF">CMV30_04410</name>
</gene>
<name>A0A290QAJ4_9BACT</name>
<dbReference type="AlphaFoldDB" id="A0A290QAJ4"/>
<evidence type="ECO:0008006" key="4">
    <source>
        <dbReference type="Google" id="ProtNLM"/>
    </source>
</evidence>